<dbReference type="PANTHER" id="PTHR46382:SF1">
    <property type="entry name" value="PHOSPHATIDATE CYTIDYLYLTRANSFERASE"/>
    <property type="match status" value="1"/>
</dbReference>
<evidence type="ECO:0000256" key="24">
    <source>
        <dbReference type="SAM" id="Phobius"/>
    </source>
</evidence>
<evidence type="ECO:0000256" key="16">
    <source>
        <dbReference type="ARBA" id="ARBA00023209"/>
    </source>
</evidence>
<comment type="caution">
    <text evidence="25">The sequence shown here is derived from an EMBL/GenBank/DDBJ whole genome shotgun (WGS) entry which is preliminary data.</text>
</comment>
<evidence type="ECO:0000256" key="13">
    <source>
        <dbReference type="ARBA" id="ARBA00022989"/>
    </source>
</evidence>
<dbReference type="GO" id="GO:0004605">
    <property type="term" value="F:phosphatidate cytidylyltransferase activity"/>
    <property type="evidence" value="ECO:0007669"/>
    <property type="project" value="UniProtKB-EC"/>
</dbReference>
<evidence type="ECO:0000256" key="3">
    <source>
        <dbReference type="ARBA" id="ARBA00005119"/>
    </source>
</evidence>
<feature type="transmembrane region" description="Helical" evidence="24">
    <location>
        <begin position="66"/>
        <end position="84"/>
    </location>
</feature>
<feature type="transmembrane region" description="Helical" evidence="24">
    <location>
        <begin position="158"/>
        <end position="177"/>
    </location>
</feature>
<comment type="subcellular location">
    <subcellularLocation>
        <location evidence="2">Cell membrane</location>
        <topology evidence="2">Multi-pass membrane protein</topology>
    </subcellularLocation>
</comment>
<dbReference type="AlphaFoldDB" id="A0A2A4YID8"/>
<comment type="similarity">
    <text evidence="5">Belongs to the CDS family.</text>
</comment>
<proteinExistence type="inferred from homology"/>
<organism evidence="25 26">
    <name type="scientific">Aerophobetes bacterium</name>
    <dbReference type="NCBI Taxonomy" id="2030807"/>
    <lineage>
        <taxon>Bacteria</taxon>
        <taxon>Candidatus Aerophobota</taxon>
    </lineage>
</organism>
<keyword evidence="14" id="KW-0443">Lipid metabolism</keyword>
<keyword evidence="10" id="KW-0808">Transferase</keyword>
<evidence type="ECO:0000256" key="2">
    <source>
        <dbReference type="ARBA" id="ARBA00004651"/>
    </source>
</evidence>
<sequence>MNEERKFKDLKKRTIVSITSVLIAAALIIFSYYLFVEVFLTLLVMALTMIGIWEFAQFCKAKKVEVCTLLMMILGGLEIIAIYLNMRFSWAVEFPIGVMIVAILALFFTRLHKIENSISTIAMQFLGICYVAIPLGLTLKILYPDLSAHFHIRDGRVWFIYLICISKITDIGAYFGGRLLGKRKLAKELSPNKTIEGAIIGFICAIVLSVVFSLVGYYMFDGYFELPILNSILLGAFLSIGGQLGDLAESLLKRDAGIKDSNNLPGLGGVLDMFDSLLFTIPILFFYIHTV</sequence>
<evidence type="ECO:0000256" key="5">
    <source>
        <dbReference type="ARBA" id="ARBA00010185"/>
    </source>
</evidence>
<dbReference type="PANTHER" id="PTHR46382">
    <property type="entry name" value="PHOSPHATIDATE CYTIDYLYLTRANSFERASE"/>
    <property type="match status" value="1"/>
</dbReference>
<evidence type="ECO:0000256" key="7">
    <source>
        <dbReference type="ARBA" id="ARBA00019373"/>
    </source>
</evidence>
<keyword evidence="13 24" id="KW-1133">Transmembrane helix</keyword>
<evidence type="ECO:0000256" key="11">
    <source>
        <dbReference type="ARBA" id="ARBA00022692"/>
    </source>
</evidence>
<feature type="transmembrane region" description="Helical" evidence="24">
    <location>
        <begin position="121"/>
        <end position="143"/>
    </location>
</feature>
<evidence type="ECO:0000313" key="26">
    <source>
        <dbReference type="Proteomes" id="UP000217838"/>
    </source>
</evidence>
<feature type="transmembrane region" description="Helical" evidence="24">
    <location>
        <begin position="90"/>
        <end position="109"/>
    </location>
</feature>
<keyword evidence="16" id="KW-0594">Phospholipid biosynthesis</keyword>
<evidence type="ECO:0000256" key="21">
    <source>
        <dbReference type="ARBA" id="ARBA00032396"/>
    </source>
</evidence>
<name>A0A2A4YID8_UNCAE</name>
<evidence type="ECO:0000256" key="20">
    <source>
        <dbReference type="ARBA" id="ARBA00032253"/>
    </source>
</evidence>
<evidence type="ECO:0000256" key="17">
    <source>
        <dbReference type="ARBA" id="ARBA00023264"/>
    </source>
</evidence>
<evidence type="ECO:0000256" key="18">
    <source>
        <dbReference type="ARBA" id="ARBA00029893"/>
    </source>
</evidence>
<dbReference type="Proteomes" id="UP000217838">
    <property type="component" value="Unassembled WGS sequence"/>
</dbReference>
<evidence type="ECO:0000256" key="8">
    <source>
        <dbReference type="ARBA" id="ARBA00022475"/>
    </source>
</evidence>
<evidence type="ECO:0000313" key="25">
    <source>
        <dbReference type="EMBL" id="PCI94075.1"/>
    </source>
</evidence>
<dbReference type="Pfam" id="PF01148">
    <property type="entry name" value="CTP_transf_1"/>
    <property type="match status" value="1"/>
</dbReference>
<evidence type="ECO:0000256" key="6">
    <source>
        <dbReference type="ARBA" id="ARBA00012487"/>
    </source>
</evidence>
<feature type="transmembrane region" description="Helical" evidence="24">
    <location>
        <begin position="15"/>
        <end position="33"/>
    </location>
</feature>
<keyword evidence="12" id="KW-0548">Nucleotidyltransferase</keyword>
<evidence type="ECO:0000256" key="9">
    <source>
        <dbReference type="ARBA" id="ARBA00022516"/>
    </source>
</evidence>
<evidence type="ECO:0000256" key="14">
    <source>
        <dbReference type="ARBA" id="ARBA00023098"/>
    </source>
</evidence>
<feature type="transmembrane region" description="Helical" evidence="24">
    <location>
        <begin position="198"/>
        <end position="220"/>
    </location>
</feature>
<keyword evidence="8" id="KW-1003">Cell membrane</keyword>
<comment type="catalytic activity">
    <reaction evidence="1">
        <text>a 1,2-diacyl-sn-glycero-3-phosphate + CTP + H(+) = a CDP-1,2-diacyl-sn-glycerol + diphosphate</text>
        <dbReference type="Rhea" id="RHEA:16229"/>
        <dbReference type="ChEBI" id="CHEBI:15378"/>
        <dbReference type="ChEBI" id="CHEBI:33019"/>
        <dbReference type="ChEBI" id="CHEBI:37563"/>
        <dbReference type="ChEBI" id="CHEBI:58332"/>
        <dbReference type="ChEBI" id="CHEBI:58608"/>
        <dbReference type="EC" id="2.7.7.41"/>
    </reaction>
</comment>
<dbReference type="GO" id="GO:0016024">
    <property type="term" value="P:CDP-diacylglycerol biosynthetic process"/>
    <property type="evidence" value="ECO:0007669"/>
    <property type="project" value="TreeGrafter"/>
</dbReference>
<accession>A0A2A4YID8</accession>
<feature type="transmembrane region" description="Helical" evidence="24">
    <location>
        <begin position="39"/>
        <end position="59"/>
    </location>
</feature>
<evidence type="ECO:0000256" key="12">
    <source>
        <dbReference type="ARBA" id="ARBA00022695"/>
    </source>
</evidence>
<evidence type="ECO:0000256" key="1">
    <source>
        <dbReference type="ARBA" id="ARBA00001698"/>
    </source>
</evidence>
<evidence type="ECO:0000256" key="4">
    <source>
        <dbReference type="ARBA" id="ARBA00005189"/>
    </source>
</evidence>
<dbReference type="GO" id="GO:0005886">
    <property type="term" value="C:plasma membrane"/>
    <property type="evidence" value="ECO:0007669"/>
    <property type="project" value="UniProtKB-SubCell"/>
</dbReference>
<gene>
    <name evidence="25" type="ORF">COB11_04370</name>
</gene>
<keyword evidence="9" id="KW-0444">Lipid biosynthesis</keyword>
<reference evidence="26" key="1">
    <citation type="submission" date="2017-08" db="EMBL/GenBank/DDBJ databases">
        <title>A dynamic microbial community with high functional redundancy inhabits the cold, oxic subseafloor aquifer.</title>
        <authorList>
            <person name="Tully B.J."/>
            <person name="Wheat C.G."/>
            <person name="Glazer B.T."/>
            <person name="Huber J.A."/>
        </authorList>
    </citation>
    <scope>NUCLEOTIDE SEQUENCE [LARGE SCALE GENOMIC DNA]</scope>
</reference>
<evidence type="ECO:0000256" key="19">
    <source>
        <dbReference type="ARBA" id="ARBA00031825"/>
    </source>
</evidence>
<comment type="pathway">
    <text evidence="4">Lipid metabolism.</text>
</comment>
<feature type="transmembrane region" description="Helical" evidence="24">
    <location>
        <begin position="266"/>
        <end position="288"/>
    </location>
</feature>
<evidence type="ECO:0000256" key="22">
    <source>
        <dbReference type="ARBA" id="ARBA00032743"/>
    </source>
</evidence>
<dbReference type="EMBL" id="NVUU01000046">
    <property type="protein sequence ID" value="PCI94075.1"/>
    <property type="molecule type" value="Genomic_DNA"/>
</dbReference>
<dbReference type="EC" id="2.7.7.41" evidence="6"/>
<evidence type="ECO:0000256" key="23">
    <source>
        <dbReference type="ARBA" id="ARBA00033406"/>
    </source>
</evidence>
<protein>
    <recommendedName>
        <fullName evidence="7">Phosphatidate cytidylyltransferase</fullName>
        <ecNumber evidence="6">2.7.7.41</ecNumber>
    </recommendedName>
    <alternativeName>
        <fullName evidence="20">CDP-DAG synthase</fullName>
    </alternativeName>
    <alternativeName>
        <fullName evidence="22">CDP-DG synthase</fullName>
    </alternativeName>
    <alternativeName>
        <fullName evidence="18">CDP-diacylglycerol synthase</fullName>
    </alternativeName>
    <alternativeName>
        <fullName evidence="21">CDP-diglyceride pyrophosphorylase</fullName>
    </alternativeName>
    <alternativeName>
        <fullName evidence="23">CDP-diglyceride synthase</fullName>
    </alternativeName>
    <alternativeName>
        <fullName evidence="19">CTP:phosphatidate cytidylyltransferase</fullName>
    </alternativeName>
</protein>
<keyword evidence="17" id="KW-1208">Phospholipid metabolism</keyword>
<evidence type="ECO:0000256" key="15">
    <source>
        <dbReference type="ARBA" id="ARBA00023136"/>
    </source>
</evidence>
<keyword evidence="15 24" id="KW-0472">Membrane</keyword>
<keyword evidence="11 24" id="KW-0812">Transmembrane</keyword>
<comment type="pathway">
    <text evidence="3">Phospholipid metabolism; CDP-diacylglycerol biosynthesis; CDP-diacylglycerol from sn-glycerol 3-phosphate: step 3/3.</text>
</comment>
<evidence type="ECO:0000256" key="10">
    <source>
        <dbReference type="ARBA" id="ARBA00022679"/>
    </source>
</evidence>